<dbReference type="AlphaFoldDB" id="A0A367R0N3"/>
<keyword evidence="2" id="KW-0812">Transmembrane</keyword>
<keyword evidence="2" id="KW-0472">Membrane</keyword>
<accession>A0A367R0N3</accession>
<keyword evidence="4" id="KW-1185">Reference proteome</keyword>
<proteinExistence type="predicted"/>
<dbReference type="EMBL" id="LXQD01000295">
    <property type="protein sequence ID" value="RCJ29133.1"/>
    <property type="molecule type" value="Genomic_DNA"/>
</dbReference>
<evidence type="ECO:0000313" key="3">
    <source>
        <dbReference type="EMBL" id="RCJ29133.1"/>
    </source>
</evidence>
<protein>
    <submittedName>
        <fullName evidence="3">Uncharacterized protein</fullName>
    </submittedName>
</protein>
<comment type="caution">
    <text evidence="3">The sequence shown here is derived from an EMBL/GenBank/DDBJ whole genome shotgun (WGS) entry which is preliminary data.</text>
</comment>
<reference evidence="3" key="1">
    <citation type="submission" date="2016-04" db="EMBL/GenBank/DDBJ databases">
        <authorList>
            <person name="Tabuchi Yagui T.R."/>
        </authorList>
    </citation>
    <scope>NUCLEOTIDE SEQUENCE [LARGE SCALE GENOMIC DNA]</scope>
    <source>
        <strain evidence="3">NIES-26</strain>
    </source>
</reference>
<evidence type="ECO:0000313" key="4">
    <source>
        <dbReference type="Proteomes" id="UP000252107"/>
    </source>
</evidence>
<feature type="transmembrane region" description="Helical" evidence="2">
    <location>
        <begin position="26"/>
        <end position="49"/>
    </location>
</feature>
<organism evidence="3 4">
    <name type="scientific">Nostoc minutum NIES-26</name>
    <dbReference type="NCBI Taxonomy" id="1844469"/>
    <lineage>
        <taxon>Bacteria</taxon>
        <taxon>Bacillati</taxon>
        <taxon>Cyanobacteriota</taxon>
        <taxon>Cyanophyceae</taxon>
        <taxon>Nostocales</taxon>
        <taxon>Nostocaceae</taxon>
        <taxon>Nostoc</taxon>
    </lineage>
</organism>
<dbReference type="Proteomes" id="UP000252107">
    <property type="component" value="Unassembled WGS sequence"/>
</dbReference>
<evidence type="ECO:0000256" key="2">
    <source>
        <dbReference type="SAM" id="Phobius"/>
    </source>
</evidence>
<evidence type="ECO:0000256" key="1">
    <source>
        <dbReference type="SAM" id="MobiDB-lite"/>
    </source>
</evidence>
<gene>
    <name evidence="3" type="ORF">A6770_01730</name>
</gene>
<keyword evidence="2" id="KW-1133">Transmembrane helix</keyword>
<name>A0A367R0N3_9NOSO</name>
<sequence length="68" mass="7706">MSRKPYSTEVTEKPTDNSTGNSKIKIWLWSAVALLITNFVVVGIVAFLIHRDSVPYKPNQSTTEQRQL</sequence>
<feature type="region of interest" description="Disordered" evidence="1">
    <location>
        <begin position="1"/>
        <end position="21"/>
    </location>
</feature>